<protein>
    <submittedName>
        <fullName evidence="1">Uncharacterized protein</fullName>
    </submittedName>
</protein>
<name>A0ABP6AL35_STRLO</name>
<reference evidence="2" key="1">
    <citation type="journal article" date="2019" name="Int. J. Syst. Evol. Microbiol.">
        <title>The Global Catalogue of Microorganisms (GCM) 10K type strain sequencing project: providing services to taxonomists for standard genome sequencing and annotation.</title>
        <authorList>
            <consortium name="The Broad Institute Genomics Platform"/>
            <consortium name="The Broad Institute Genome Sequencing Center for Infectious Disease"/>
            <person name="Wu L."/>
            <person name="Ma J."/>
        </authorList>
    </citation>
    <scope>NUCLEOTIDE SEQUENCE [LARGE SCALE GENOMIC DNA]</scope>
    <source>
        <strain evidence="2">JCM 4395</strain>
    </source>
</reference>
<dbReference type="EMBL" id="BAAASG010000025">
    <property type="protein sequence ID" value="GAA2518010.1"/>
    <property type="molecule type" value="Genomic_DNA"/>
</dbReference>
<sequence>MPRRSDGRPLKRSQPYWRRINVALSRARHGPIIVGDAGSCRSKPGALRDVLDYMSGHPGRLRDRR</sequence>
<accession>A0ABP6AL35</accession>
<keyword evidence="2" id="KW-1185">Reference proteome</keyword>
<organism evidence="1 2">
    <name type="scientific">Streptomyces longisporus</name>
    <dbReference type="NCBI Taxonomy" id="1948"/>
    <lineage>
        <taxon>Bacteria</taxon>
        <taxon>Bacillati</taxon>
        <taxon>Actinomycetota</taxon>
        <taxon>Actinomycetes</taxon>
        <taxon>Kitasatosporales</taxon>
        <taxon>Streptomycetaceae</taxon>
        <taxon>Streptomyces</taxon>
    </lineage>
</organism>
<dbReference type="Proteomes" id="UP001501777">
    <property type="component" value="Unassembled WGS sequence"/>
</dbReference>
<evidence type="ECO:0000313" key="2">
    <source>
        <dbReference type="Proteomes" id="UP001501777"/>
    </source>
</evidence>
<proteinExistence type="predicted"/>
<dbReference type="Gene3D" id="3.40.50.300">
    <property type="entry name" value="P-loop containing nucleotide triphosphate hydrolases"/>
    <property type="match status" value="1"/>
</dbReference>
<evidence type="ECO:0000313" key="1">
    <source>
        <dbReference type="EMBL" id="GAA2518010.1"/>
    </source>
</evidence>
<dbReference type="InterPro" id="IPR027417">
    <property type="entry name" value="P-loop_NTPase"/>
</dbReference>
<comment type="caution">
    <text evidence="1">The sequence shown here is derived from an EMBL/GenBank/DDBJ whole genome shotgun (WGS) entry which is preliminary data.</text>
</comment>
<gene>
    <name evidence="1" type="ORF">GCM10010276_79510</name>
</gene>